<evidence type="ECO:0000256" key="2">
    <source>
        <dbReference type="ARBA" id="ARBA00022723"/>
    </source>
</evidence>
<evidence type="ECO:0000256" key="4">
    <source>
        <dbReference type="ARBA" id="ARBA00044911"/>
    </source>
</evidence>
<dbReference type="EMBL" id="WJQU01002138">
    <property type="protein sequence ID" value="KAJ6633196.1"/>
    <property type="molecule type" value="Genomic_DNA"/>
</dbReference>
<evidence type="ECO:0000256" key="3">
    <source>
        <dbReference type="ARBA" id="ARBA00042340"/>
    </source>
</evidence>
<dbReference type="InterPro" id="IPR036663">
    <property type="entry name" value="Fumarylacetoacetase_C_sf"/>
</dbReference>
<reference evidence="7" key="1">
    <citation type="submission" date="2022-07" db="EMBL/GenBank/DDBJ databases">
        <authorList>
            <person name="Trinca V."/>
            <person name="Uliana J.V.C."/>
            <person name="Torres T.T."/>
            <person name="Ward R.J."/>
            <person name="Monesi N."/>
        </authorList>
    </citation>
    <scope>NUCLEOTIDE SEQUENCE</scope>
    <source>
        <strain evidence="7">HSMRA1968</strain>
        <tissue evidence="7">Whole embryos</tissue>
    </source>
</reference>
<dbReference type="PANTHER" id="PTHR11820">
    <property type="entry name" value="ACYLPYRUVASE"/>
    <property type="match status" value="1"/>
</dbReference>
<dbReference type="GO" id="GO:0018773">
    <property type="term" value="F:acetylpyruvate hydrolase activity"/>
    <property type="evidence" value="ECO:0007669"/>
    <property type="project" value="TreeGrafter"/>
</dbReference>
<comment type="catalytic activity">
    <reaction evidence="4">
        <text>oxaloacetate = enol-oxaloacetate</text>
        <dbReference type="Rhea" id="RHEA:16021"/>
        <dbReference type="ChEBI" id="CHEBI:16452"/>
        <dbReference type="ChEBI" id="CHEBI:17479"/>
        <dbReference type="EC" id="5.3.2.2"/>
    </reaction>
    <physiologicalReaction direction="right-to-left" evidence="4">
        <dbReference type="Rhea" id="RHEA:16023"/>
    </physiologicalReaction>
</comment>
<keyword evidence="8" id="KW-1185">Reference proteome</keyword>
<dbReference type="GO" id="GO:0050163">
    <property type="term" value="F:oxaloacetate tautomerase activity"/>
    <property type="evidence" value="ECO:0007669"/>
    <property type="project" value="UniProtKB-EC"/>
</dbReference>
<sequence length="385" mass="42947">MIVFIQFDKMYSYVRFCFILCGLRLYRTAVIEALNESSRDLFCEVFQNENFEGESVQIHGTQRIQNFTQITQSWSVEGDTLHSFKLPTSIPSDIVCVVRSCTIENFHGSCTVFKFSQQRVQSSDLKSFECKCFNENDDELLDDSKSEIVNDSNNGLSCTERDIQNYSQFQNFTRLGKKIVGVGRNYIWQKTDLSEVVASGSSPKDPIIFLKPTSSYLTEGNLIQLPQGLGVIYYELELAVVIGKLAHNVEETKAMDYVAGYALALDMTAEEVLKSSIKSGLPWNLAKGFDGACPIGTFIPKSCIPNPHNVHLSASVNGVTTQSDSTSQMIFKIPQLISYISKTMTLEPNDVILTGTPDGFGQVKSRDIMKGWLNDGLAKIQFVVS</sequence>
<dbReference type="AlphaFoldDB" id="A0A9Q0RV90"/>
<dbReference type="EC" id="5.3.2.2" evidence="5"/>
<dbReference type="SUPFAM" id="SSF56529">
    <property type="entry name" value="FAH"/>
    <property type="match status" value="1"/>
</dbReference>
<dbReference type="Gene3D" id="3.90.850.10">
    <property type="entry name" value="Fumarylacetoacetase-like, C-terminal domain"/>
    <property type="match status" value="1"/>
</dbReference>
<evidence type="ECO:0000259" key="6">
    <source>
        <dbReference type="Pfam" id="PF01557"/>
    </source>
</evidence>
<feature type="domain" description="Fumarylacetoacetase-like C-terminal" evidence="6">
    <location>
        <begin position="178"/>
        <end position="369"/>
    </location>
</feature>
<comment type="similarity">
    <text evidence="1">Belongs to the FAH family.</text>
</comment>
<evidence type="ECO:0000313" key="7">
    <source>
        <dbReference type="EMBL" id="KAJ6633196.1"/>
    </source>
</evidence>
<dbReference type="GO" id="GO:0005739">
    <property type="term" value="C:mitochondrion"/>
    <property type="evidence" value="ECO:0007669"/>
    <property type="project" value="TreeGrafter"/>
</dbReference>
<dbReference type="Proteomes" id="UP001151699">
    <property type="component" value="Unassembled WGS sequence"/>
</dbReference>
<dbReference type="InterPro" id="IPR011234">
    <property type="entry name" value="Fumarylacetoacetase-like_C"/>
</dbReference>
<dbReference type="OrthoDB" id="411064at2759"/>
<dbReference type="GO" id="GO:0046872">
    <property type="term" value="F:metal ion binding"/>
    <property type="evidence" value="ECO:0007669"/>
    <property type="project" value="UniProtKB-KW"/>
</dbReference>
<name>A0A9Q0RV90_9DIPT</name>
<evidence type="ECO:0000313" key="8">
    <source>
        <dbReference type="Proteomes" id="UP001151699"/>
    </source>
</evidence>
<keyword evidence="2" id="KW-0479">Metal-binding</keyword>
<accession>A0A9Q0RV90</accession>
<evidence type="ECO:0000256" key="1">
    <source>
        <dbReference type="ARBA" id="ARBA00010211"/>
    </source>
</evidence>
<organism evidence="7 8">
    <name type="scientific">Pseudolycoriella hygida</name>
    <dbReference type="NCBI Taxonomy" id="35572"/>
    <lineage>
        <taxon>Eukaryota</taxon>
        <taxon>Metazoa</taxon>
        <taxon>Ecdysozoa</taxon>
        <taxon>Arthropoda</taxon>
        <taxon>Hexapoda</taxon>
        <taxon>Insecta</taxon>
        <taxon>Pterygota</taxon>
        <taxon>Neoptera</taxon>
        <taxon>Endopterygota</taxon>
        <taxon>Diptera</taxon>
        <taxon>Nematocera</taxon>
        <taxon>Sciaroidea</taxon>
        <taxon>Sciaridae</taxon>
        <taxon>Pseudolycoriella</taxon>
    </lineage>
</organism>
<gene>
    <name evidence="7" type="primary">FAHD1</name>
    <name evidence="7" type="ORF">Bhyg_15493</name>
</gene>
<protein>
    <recommendedName>
        <fullName evidence="5">oxaloacetate tautomerase</fullName>
        <ecNumber evidence="5">5.3.2.2</ecNumber>
    </recommendedName>
    <alternativeName>
        <fullName evidence="3">Fumarylacetoacetate hydrolase domain-containing protein 1</fullName>
    </alternativeName>
</protein>
<proteinExistence type="inferred from homology"/>
<dbReference type="PANTHER" id="PTHR11820:SF7">
    <property type="entry name" value="ACYLPYRUVASE FAHD1, MITOCHONDRIAL"/>
    <property type="match status" value="1"/>
</dbReference>
<dbReference type="Pfam" id="PF01557">
    <property type="entry name" value="FAA_hydrolase"/>
    <property type="match status" value="1"/>
</dbReference>
<comment type="caution">
    <text evidence="7">The sequence shown here is derived from an EMBL/GenBank/DDBJ whole genome shotgun (WGS) entry which is preliminary data.</text>
</comment>
<evidence type="ECO:0000256" key="5">
    <source>
        <dbReference type="ARBA" id="ARBA00044973"/>
    </source>
</evidence>